<dbReference type="InterPro" id="IPR056924">
    <property type="entry name" value="SH3_Tf2-1"/>
</dbReference>
<organism evidence="3 4">
    <name type="scientific">Fomitopsis schrenkii</name>
    <name type="common">Brown rot fungus</name>
    <dbReference type="NCBI Taxonomy" id="2126942"/>
    <lineage>
        <taxon>Eukaryota</taxon>
        <taxon>Fungi</taxon>
        <taxon>Dikarya</taxon>
        <taxon>Basidiomycota</taxon>
        <taxon>Agaricomycotina</taxon>
        <taxon>Agaricomycetes</taxon>
        <taxon>Polyporales</taxon>
        <taxon>Fomitopsis</taxon>
    </lineage>
</organism>
<protein>
    <recommendedName>
        <fullName evidence="2">Tf2-1-like SH3-like domain-containing protein</fullName>
    </recommendedName>
</protein>
<name>S8E050_FOMSC</name>
<dbReference type="EMBL" id="KE504185">
    <property type="protein sequence ID" value="EPS96698.1"/>
    <property type="molecule type" value="Genomic_DNA"/>
</dbReference>
<dbReference type="AlphaFoldDB" id="S8E050"/>
<evidence type="ECO:0000256" key="1">
    <source>
        <dbReference type="SAM" id="MobiDB-lite"/>
    </source>
</evidence>
<dbReference type="eggNOG" id="ENOG502R1Y9">
    <property type="taxonomic scope" value="Eukaryota"/>
</dbReference>
<feature type="region of interest" description="Disordered" evidence="1">
    <location>
        <begin position="1"/>
        <end position="25"/>
    </location>
</feature>
<feature type="compositionally biased region" description="Low complexity" evidence="1">
    <location>
        <begin position="7"/>
        <end position="18"/>
    </location>
</feature>
<gene>
    <name evidence="3" type="ORF">FOMPIDRAFT_1103198</name>
</gene>
<evidence type="ECO:0000313" key="4">
    <source>
        <dbReference type="Proteomes" id="UP000015241"/>
    </source>
</evidence>
<dbReference type="Pfam" id="PF24626">
    <property type="entry name" value="SH3_Tf2-1"/>
    <property type="match status" value="1"/>
</dbReference>
<feature type="non-terminal residue" evidence="3">
    <location>
        <position position="88"/>
    </location>
</feature>
<feature type="non-terminal residue" evidence="3">
    <location>
        <position position="1"/>
    </location>
</feature>
<keyword evidence="4" id="KW-1185">Reference proteome</keyword>
<evidence type="ECO:0000259" key="2">
    <source>
        <dbReference type="Pfam" id="PF24626"/>
    </source>
</evidence>
<proteinExistence type="predicted"/>
<dbReference type="Proteomes" id="UP000015241">
    <property type="component" value="Unassembled WGS sequence"/>
</dbReference>
<dbReference type="InParanoid" id="S8E050"/>
<sequence>RERAREALATAQEQAARAYNQGRRGKTFQPGDLVLVNPHSLELVDVKGTGKKLVQRMLSPFLVQERINPLVYKLALPDTYPMNSVINI</sequence>
<feature type="domain" description="Tf2-1-like SH3-like" evidence="2">
    <location>
        <begin position="31"/>
        <end position="86"/>
    </location>
</feature>
<dbReference type="OrthoDB" id="3240190at2759"/>
<dbReference type="HOGENOM" id="CLU_179724_0_0_1"/>
<reference evidence="3 4" key="1">
    <citation type="journal article" date="2012" name="Science">
        <title>The Paleozoic origin of enzymatic lignin decomposition reconstructed from 31 fungal genomes.</title>
        <authorList>
            <person name="Floudas D."/>
            <person name="Binder M."/>
            <person name="Riley R."/>
            <person name="Barry K."/>
            <person name="Blanchette R.A."/>
            <person name="Henrissat B."/>
            <person name="Martinez A.T."/>
            <person name="Otillar R."/>
            <person name="Spatafora J.W."/>
            <person name="Yadav J.S."/>
            <person name="Aerts A."/>
            <person name="Benoit I."/>
            <person name="Boyd A."/>
            <person name="Carlson A."/>
            <person name="Copeland A."/>
            <person name="Coutinho P.M."/>
            <person name="de Vries R.P."/>
            <person name="Ferreira P."/>
            <person name="Findley K."/>
            <person name="Foster B."/>
            <person name="Gaskell J."/>
            <person name="Glotzer D."/>
            <person name="Gorecki P."/>
            <person name="Heitman J."/>
            <person name="Hesse C."/>
            <person name="Hori C."/>
            <person name="Igarashi K."/>
            <person name="Jurgens J.A."/>
            <person name="Kallen N."/>
            <person name="Kersten P."/>
            <person name="Kohler A."/>
            <person name="Kuees U."/>
            <person name="Kumar T.K.A."/>
            <person name="Kuo A."/>
            <person name="LaButti K."/>
            <person name="Larrondo L.F."/>
            <person name="Lindquist E."/>
            <person name="Ling A."/>
            <person name="Lombard V."/>
            <person name="Lucas S."/>
            <person name="Lundell T."/>
            <person name="Martin R."/>
            <person name="McLaughlin D.J."/>
            <person name="Morgenstern I."/>
            <person name="Morin E."/>
            <person name="Murat C."/>
            <person name="Nagy L.G."/>
            <person name="Nolan M."/>
            <person name="Ohm R.A."/>
            <person name="Patyshakuliyeva A."/>
            <person name="Rokas A."/>
            <person name="Ruiz-Duenas F.J."/>
            <person name="Sabat G."/>
            <person name="Salamov A."/>
            <person name="Samejima M."/>
            <person name="Schmutz J."/>
            <person name="Slot J.C."/>
            <person name="St John F."/>
            <person name="Stenlid J."/>
            <person name="Sun H."/>
            <person name="Sun S."/>
            <person name="Syed K."/>
            <person name="Tsang A."/>
            <person name="Wiebenga A."/>
            <person name="Young D."/>
            <person name="Pisabarro A."/>
            <person name="Eastwood D.C."/>
            <person name="Martin F."/>
            <person name="Cullen D."/>
            <person name="Grigoriev I.V."/>
            <person name="Hibbett D.S."/>
        </authorList>
    </citation>
    <scope>NUCLEOTIDE SEQUENCE</scope>
    <source>
        <strain evidence="4">FP-58527</strain>
    </source>
</reference>
<accession>S8E050</accession>
<dbReference type="STRING" id="743788.S8E050"/>
<evidence type="ECO:0000313" key="3">
    <source>
        <dbReference type="EMBL" id="EPS96698.1"/>
    </source>
</evidence>